<organism evidence="2 3">
    <name type="scientific">Gossypium arboreum</name>
    <name type="common">Tree cotton</name>
    <name type="synonym">Gossypium nanking</name>
    <dbReference type="NCBI Taxonomy" id="29729"/>
    <lineage>
        <taxon>Eukaryota</taxon>
        <taxon>Viridiplantae</taxon>
        <taxon>Streptophyta</taxon>
        <taxon>Embryophyta</taxon>
        <taxon>Tracheophyta</taxon>
        <taxon>Spermatophyta</taxon>
        <taxon>Magnoliopsida</taxon>
        <taxon>eudicotyledons</taxon>
        <taxon>Gunneridae</taxon>
        <taxon>Pentapetalae</taxon>
        <taxon>rosids</taxon>
        <taxon>malvids</taxon>
        <taxon>Malvales</taxon>
        <taxon>Malvaceae</taxon>
        <taxon>Malvoideae</taxon>
        <taxon>Gossypium</taxon>
    </lineage>
</organism>
<dbReference type="PANTHER" id="PTHR46033">
    <property type="entry name" value="PROTEIN MAIN-LIKE 2"/>
    <property type="match status" value="1"/>
</dbReference>
<dbReference type="EMBL" id="JARKNE010000010">
    <property type="protein sequence ID" value="KAK5792771.1"/>
    <property type="molecule type" value="Genomic_DNA"/>
</dbReference>
<dbReference type="InterPro" id="IPR044824">
    <property type="entry name" value="MAIN-like"/>
</dbReference>
<keyword evidence="3" id="KW-1185">Reference proteome</keyword>
<sequence>MHTFHLPCGECTITLEDVVMQLGFLVDGDAITSTSGIADPAVLYYHFLGRSPVRVNLEWYVKNGLPYLYDGLLMLVPPTYRTTRSFTTPSLLAALEPEPDSTPSLSYTHSTDSLYHPEIGGWPQSKPTPSLSYTHSTDSSYHMKMRSYSFSPKMDGCNSYQQSILPMMFDMFNSSPPHYYTPYEKTFVTNDFSSFLNTPRGSPMDDDIVVSIRQTLIVGSIRNMKKGYCSDTLHGQPPQIIDFDGFNSNNLIYCNVPFI</sequence>
<name>A0ABR0NDN5_GOSAR</name>
<proteinExistence type="predicted"/>
<reference evidence="2 3" key="1">
    <citation type="submission" date="2023-03" db="EMBL/GenBank/DDBJ databases">
        <title>WGS of Gossypium arboreum.</title>
        <authorList>
            <person name="Yu D."/>
        </authorList>
    </citation>
    <scope>NUCLEOTIDE SEQUENCE [LARGE SCALE GENOMIC DNA]</scope>
    <source>
        <tissue evidence="2">Leaf</tissue>
    </source>
</reference>
<protein>
    <recommendedName>
        <fullName evidence="1">Aminotransferase-like plant mobile domain-containing protein</fullName>
    </recommendedName>
</protein>
<dbReference type="PANTHER" id="PTHR46033:SF8">
    <property type="entry name" value="PROTEIN MAINTENANCE OF MERISTEMS-LIKE"/>
    <property type="match status" value="1"/>
</dbReference>
<comment type="caution">
    <text evidence="2">The sequence shown here is derived from an EMBL/GenBank/DDBJ whole genome shotgun (WGS) entry which is preliminary data.</text>
</comment>
<evidence type="ECO:0000313" key="3">
    <source>
        <dbReference type="Proteomes" id="UP001358586"/>
    </source>
</evidence>
<dbReference type="Proteomes" id="UP001358586">
    <property type="component" value="Chromosome 10"/>
</dbReference>
<dbReference type="Pfam" id="PF10536">
    <property type="entry name" value="PMD"/>
    <property type="match status" value="1"/>
</dbReference>
<accession>A0ABR0NDN5</accession>
<evidence type="ECO:0000313" key="2">
    <source>
        <dbReference type="EMBL" id="KAK5792771.1"/>
    </source>
</evidence>
<evidence type="ECO:0000259" key="1">
    <source>
        <dbReference type="Pfam" id="PF10536"/>
    </source>
</evidence>
<dbReference type="InterPro" id="IPR019557">
    <property type="entry name" value="AminoTfrase-like_pln_mobile"/>
</dbReference>
<gene>
    <name evidence="2" type="ORF">PVK06_033892</name>
</gene>
<feature type="domain" description="Aminotransferase-like plant mobile" evidence="1">
    <location>
        <begin position="2"/>
        <end position="41"/>
    </location>
</feature>